<gene>
    <name evidence="1" type="ORF">UFOVP29_283</name>
</gene>
<dbReference type="EMBL" id="LR796167">
    <property type="protein sequence ID" value="CAB4123124.1"/>
    <property type="molecule type" value="Genomic_DNA"/>
</dbReference>
<proteinExistence type="predicted"/>
<accession>A0A6J5KLI0</accession>
<reference evidence="1" key="1">
    <citation type="submission" date="2020-04" db="EMBL/GenBank/DDBJ databases">
        <authorList>
            <person name="Chiriac C."/>
            <person name="Salcher M."/>
            <person name="Ghai R."/>
            <person name="Kavagutti S V."/>
        </authorList>
    </citation>
    <scope>NUCLEOTIDE SEQUENCE</scope>
</reference>
<evidence type="ECO:0000313" key="1">
    <source>
        <dbReference type="EMBL" id="CAB4123124.1"/>
    </source>
</evidence>
<sequence>MGSRAANLTEGANFAGLTTYEPTAYTPYSRPTVSQESFLSTVESTVQKSTVQKPSAIDTVPPNDLRARLRAKDNFRANSLIYAGPGSVLRNTGGLVWPYTPTITYSQDVTYADMSPVHSNQEILSYTRTPATKLSIVGNFTSQTVDEATYNLACIHFLRVVTKMSFGSSIDPQPGTPPPILIFEAHGAGMFKALPVVVTAFSITLPPDPDYISINVPGAGLTRLPTMFDISVNITVQHSPKKLREWSLDEFRSGVYLSRGGWI</sequence>
<protein>
    <submittedName>
        <fullName evidence="1">Uncharacterized protein</fullName>
    </submittedName>
</protein>
<organism evidence="1">
    <name type="scientific">uncultured Caudovirales phage</name>
    <dbReference type="NCBI Taxonomy" id="2100421"/>
    <lineage>
        <taxon>Viruses</taxon>
        <taxon>Duplodnaviria</taxon>
        <taxon>Heunggongvirae</taxon>
        <taxon>Uroviricota</taxon>
        <taxon>Caudoviricetes</taxon>
        <taxon>Peduoviridae</taxon>
        <taxon>Maltschvirus</taxon>
        <taxon>Maltschvirus maltsch</taxon>
    </lineage>
</organism>
<name>A0A6J5KLI0_9CAUD</name>